<dbReference type="eggNOG" id="ENOG502TI2B">
    <property type="taxonomic scope" value="Eukaryota"/>
</dbReference>
<dbReference type="EMBL" id="DS995707">
    <property type="protein sequence ID" value="EEQ34984.1"/>
    <property type="molecule type" value="Genomic_DNA"/>
</dbReference>
<dbReference type="HOGENOM" id="CLU_476453_0_0_1"/>
<sequence length="572" mass="66097">MEIMLALTPLWHQRIPLDFNDRALLTDWLCVIYVPPPLYSDNPDRICYSRQQTAQQSSSLPYSREYGFRQACLLKGTFNHGSGRRSTLEYTSNIHDIIDSWPIYLSQPPRASSQSSFHQTYTRSNFYTQYPGLNIIKNTSKNNIRIAMALCSSFGIFAKLPYELRELIWLEFLPAGRDDESNTIASTSVRTSAAVDLRVLRASKNLYNEISYVLYSKTHLCFDLRPLQNEDASFWSTLRFKRRVRKKEFYDGGAVWRLESGYAKRDTYFDHFPFHKVAVIEIGLRGSDNASHFFWMWRNVVRTLELLGTAPSLPPIVIRLYGNKDGYNIGYNTWLPLRKRVGLKWVDSGHGWRYRDTLVPYIFDTLVLPFFSRLGSAVSIRIKVHSRQIMDTMDWTEIRFANGVLSRRLEGCDSPELQRDERKLFQEVYLAYFEMYDLLSYHPTYALSGMTRPSYLLSNSLPGFDLPVKKEEGRKCYYTHLLYSVLSRKNSRFVMAEPGPSDSIDSSLPVQCQPMYSSAFSPGNIDSKQLGGESRQASGKYGGRERTSRESLRSMVLSGYMYFLGRIINGFI</sequence>
<dbReference type="GeneID" id="9226402"/>
<reference evidence="3" key="1">
    <citation type="journal article" date="2012" name="MBio">
        <title>Comparative genome analysis of Trichophyton rubrum and related dermatophytes reveals candidate genes involved in infection.</title>
        <authorList>
            <person name="Martinez D.A."/>
            <person name="Oliver B.G."/>
            <person name="Graeser Y."/>
            <person name="Goldberg J.M."/>
            <person name="Li W."/>
            <person name="Martinez-Rossi N.M."/>
            <person name="Monod M."/>
            <person name="Shelest E."/>
            <person name="Barton R.C."/>
            <person name="Birch E."/>
            <person name="Brakhage A.A."/>
            <person name="Chen Z."/>
            <person name="Gurr S.J."/>
            <person name="Heiman D."/>
            <person name="Heitman J."/>
            <person name="Kosti I."/>
            <person name="Rossi A."/>
            <person name="Saif S."/>
            <person name="Samalova M."/>
            <person name="Saunders C.W."/>
            <person name="Shea T."/>
            <person name="Summerbell R.C."/>
            <person name="Xu J."/>
            <person name="Young S."/>
            <person name="Zeng Q."/>
            <person name="Birren B.W."/>
            <person name="Cuomo C.A."/>
            <person name="White T.C."/>
        </authorList>
    </citation>
    <scope>NUCLEOTIDE SEQUENCE [LARGE SCALE GENOMIC DNA]</scope>
    <source>
        <strain evidence="3">ATCC MYA-4605 / CBS 113480</strain>
    </source>
</reference>
<dbReference type="STRING" id="554155.C5FXE4"/>
<keyword evidence="3" id="KW-1185">Reference proteome</keyword>
<proteinExistence type="predicted"/>
<dbReference type="Proteomes" id="UP000002035">
    <property type="component" value="Unassembled WGS sequence"/>
</dbReference>
<organism evidence="2 3">
    <name type="scientific">Arthroderma otae (strain ATCC MYA-4605 / CBS 113480)</name>
    <name type="common">Microsporum canis</name>
    <dbReference type="NCBI Taxonomy" id="554155"/>
    <lineage>
        <taxon>Eukaryota</taxon>
        <taxon>Fungi</taxon>
        <taxon>Dikarya</taxon>
        <taxon>Ascomycota</taxon>
        <taxon>Pezizomycotina</taxon>
        <taxon>Eurotiomycetes</taxon>
        <taxon>Eurotiomycetidae</taxon>
        <taxon>Onygenales</taxon>
        <taxon>Arthrodermataceae</taxon>
        <taxon>Microsporum</taxon>
    </lineage>
</organism>
<evidence type="ECO:0000313" key="3">
    <source>
        <dbReference type="Proteomes" id="UP000002035"/>
    </source>
</evidence>
<feature type="region of interest" description="Disordered" evidence="1">
    <location>
        <begin position="520"/>
        <end position="548"/>
    </location>
</feature>
<evidence type="ECO:0000313" key="2">
    <source>
        <dbReference type="EMBL" id="EEQ34984.1"/>
    </source>
</evidence>
<evidence type="ECO:0008006" key="4">
    <source>
        <dbReference type="Google" id="ProtNLM"/>
    </source>
</evidence>
<protein>
    <recommendedName>
        <fullName evidence="4">F-box domain-containing protein</fullName>
    </recommendedName>
</protein>
<dbReference type="OrthoDB" id="3940621at2759"/>
<evidence type="ECO:0000256" key="1">
    <source>
        <dbReference type="SAM" id="MobiDB-lite"/>
    </source>
</evidence>
<accession>C5FXE4</accession>
<dbReference type="AlphaFoldDB" id="C5FXE4"/>
<gene>
    <name evidence="2" type="ORF">MCYG_07803</name>
</gene>
<name>C5FXE4_ARTOC</name>
<dbReference type="RefSeq" id="XP_002844020.1">
    <property type="nucleotide sequence ID" value="XM_002843974.1"/>
</dbReference>
<dbReference type="VEuPathDB" id="FungiDB:MCYG_07803"/>